<evidence type="ECO:0000256" key="3">
    <source>
        <dbReference type="ARBA" id="ARBA00022692"/>
    </source>
</evidence>
<evidence type="ECO:0000256" key="4">
    <source>
        <dbReference type="ARBA" id="ARBA00022989"/>
    </source>
</evidence>
<dbReference type="PANTHER" id="PTHR11403">
    <property type="entry name" value="CYTOCHROME C OXIDASE SUBUNIT III"/>
    <property type="match status" value="1"/>
</dbReference>
<feature type="transmembrane region" description="Helical" evidence="6">
    <location>
        <begin position="124"/>
        <end position="149"/>
    </location>
</feature>
<dbReference type="GO" id="GO:0016020">
    <property type="term" value="C:membrane"/>
    <property type="evidence" value="ECO:0007669"/>
    <property type="project" value="UniProtKB-SubCell"/>
</dbReference>
<dbReference type="InterPro" id="IPR035973">
    <property type="entry name" value="Cyt_c_oxidase_su3-like_sf"/>
</dbReference>
<protein>
    <recommendedName>
        <fullName evidence="7">Heme-copper oxidase subunit III family profile domain-containing protein</fullName>
    </recommendedName>
</protein>
<evidence type="ECO:0000259" key="7">
    <source>
        <dbReference type="PROSITE" id="PS50253"/>
    </source>
</evidence>
<dbReference type="SUPFAM" id="SSF81452">
    <property type="entry name" value="Cytochrome c oxidase subunit III-like"/>
    <property type="match status" value="1"/>
</dbReference>
<keyword evidence="5 6" id="KW-0472">Membrane</keyword>
<evidence type="ECO:0000256" key="1">
    <source>
        <dbReference type="ARBA" id="ARBA00004141"/>
    </source>
</evidence>
<evidence type="ECO:0000256" key="5">
    <source>
        <dbReference type="ARBA" id="ARBA00023136"/>
    </source>
</evidence>
<accession>A0A381R590</accession>
<dbReference type="EMBL" id="UINC01001693">
    <property type="protein sequence ID" value="SUZ86680.1"/>
    <property type="molecule type" value="Genomic_DNA"/>
</dbReference>
<dbReference type="GO" id="GO:0019646">
    <property type="term" value="P:aerobic electron transport chain"/>
    <property type="evidence" value="ECO:0007669"/>
    <property type="project" value="InterPro"/>
</dbReference>
<feature type="transmembrane region" description="Helical" evidence="6">
    <location>
        <begin position="169"/>
        <end position="187"/>
    </location>
</feature>
<comment type="subcellular location">
    <subcellularLocation>
        <location evidence="1">Membrane</location>
        <topology evidence="1">Multi-pass membrane protein</topology>
    </subcellularLocation>
</comment>
<dbReference type="GO" id="GO:0004129">
    <property type="term" value="F:cytochrome-c oxidase activity"/>
    <property type="evidence" value="ECO:0007669"/>
    <property type="project" value="InterPro"/>
</dbReference>
<proteinExistence type="inferred from homology"/>
<evidence type="ECO:0000313" key="8">
    <source>
        <dbReference type="EMBL" id="SUZ86680.1"/>
    </source>
</evidence>
<gene>
    <name evidence="8" type="ORF">METZ01_LOCUS39534</name>
</gene>
<dbReference type="InterPro" id="IPR024791">
    <property type="entry name" value="Cyt_c/ubiquinol_Oxase_su3"/>
</dbReference>
<keyword evidence="4 6" id="KW-1133">Transmembrane helix</keyword>
<feature type="transmembrane region" description="Helical" evidence="6">
    <location>
        <begin position="54"/>
        <end position="74"/>
    </location>
</feature>
<feature type="transmembrane region" description="Helical" evidence="6">
    <location>
        <begin position="86"/>
        <end position="104"/>
    </location>
</feature>
<feature type="domain" description="Heme-copper oxidase subunit III family profile" evidence="7">
    <location>
        <begin position="19"/>
        <end position="189"/>
    </location>
</feature>
<evidence type="ECO:0000256" key="6">
    <source>
        <dbReference type="SAM" id="Phobius"/>
    </source>
</evidence>
<dbReference type="InterPro" id="IPR000298">
    <property type="entry name" value="Cyt_c_oxidase-like_su3"/>
</dbReference>
<reference evidence="8" key="1">
    <citation type="submission" date="2018-05" db="EMBL/GenBank/DDBJ databases">
        <authorList>
            <person name="Lanie J.A."/>
            <person name="Ng W.-L."/>
            <person name="Kazmierczak K.M."/>
            <person name="Andrzejewski T.M."/>
            <person name="Davidsen T.M."/>
            <person name="Wayne K.J."/>
            <person name="Tettelin H."/>
            <person name="Glass J.I."/>
            <person name="Rusch D."/>
            <person name="Podicherti R."/>
            <person name="Tsui H.-C.T."/>
            <person name="Winkler M.E."/>
        </authorList>
    </citation>
    <scope>NUCLEOTIDE SEQUENCE</scope>
</reference>
<dbReference type="PROSITE" id="PS50253">
    <property type="entry name" value="COX3"/>
    <property type="match status" value="1"/>
</dbReference>
<name>A0A381R590_9ZZZZ</name>
<dbReference type="Gene3D" id="1.20.120.80">
    <property type="entry name" value="Cytochrome c oxidase, subunit III, four-helix bundle"/>
    <property type="match status" value="1"/>
</dbReference>
<dbReference type="PANTHER" id="PTHR11403:SF10">
    <property type="entry name" value="CYTOCHROME C OXIDASE"/>
    <property type="match status" value="1"/>
</dbReference>
<feature type="transmembrane region" description="Helical" evidence="6">
    <location>
        <begin position="16"/>
        <end position="39"/>
    </location>
</feature>
<comment type="similarity">
    <text evidence="2">Belongs to the cytochrome c oxidase subunit 3 family.</text>
</comment>
<dbReference type="InterPro" id="IPR013833">
    <property type="entry name" value="Cyt_c_oxidase_su3_a-hlx"/>
</dbReference>
<keyword evidence="3 6" id="KW-0812">Transmembrane</keyword>
<evidence type="ECO:0000256" key="2">
    <source>
        <dbReference type="ARBA" id="ARBA00010581"/>
    </source>
</evidence>
<organism evidence="8">
    <name type="scientific">marine metagenome</name>
    <dbReference type="NCBI Taxonomy" id="408172"/>
    <lineage>
        <taxon>unclassified sequences</taxon>
        <taxon>metagenomes</taxon>
        <taxon>ecological metagenomes</taxon>
    </lineage>
</organism>
<sequence>MNNKTKSRILRMNPNIFLVWVFMISISMIFVSLVSAYIVKKGEPGGFNVELPSMFYYSSFVVVLSSVFKQLAYYSAKKDNFKFLKIYLLLSFIGGLSFLFIQYLGWVNLVDGGVYFVGHPDGSFIYILSGVHAIHLISGLIFIFVVYVFSIQSKIHSKNLNLIEMSTTYWHFLTFLWVYLFITLYFYNI</sequence>
<dbReference type="AlphaFoldDB" id="A0A381R590"/>